<feature type="domain" description="SsuA/THI5-like" evidence="4">
    <location>
        <begin position="60"/>
        <end position="264"/>
    </location>
</feature>
<evidence type="ECO:0000256" key="1">
    <source>
        <dbReference type="ARBA" id="ARBA00004418"/>
    </source>
</evidence>
<gene>
    <name evidence="5" type="ordered locus">TREAZ_1724</name>
</gene>
<sequence length="340" mass="37145">MKTVKLPLVAIVLITSLVLFSCSGKKEAAAPAAGSAAVAEKPFVIRVGADSANFSYQFRVAQKAGIFDKYNIKAEILTFSYGIDTINAAILGETDSAEAMDFAAASRFSESNKLRVLATITTSVPGGSHLYVRHNDIKTPADLKGKRIGVQKATANEYTWARLFEKYGLKKEDVNHVYLGSNAELLAAYQSNEIDALWVGADIEKAIQEIPASRNLGDNSLSGYLSRGFLLLDADVIAKEPAGVERFLKALDEATAYIKGHPDETAKIAYDDLKIPLDAALKSISAINYELRLTQEDLDQITNVANWSIDNGLIRNRYNINDFVDLKPLRNALPDRVTVQ</sequence>
<comment type="subcellular location">
    <subcellularLocation>
        <location evidence="1">Periplasm</location>
    </subcellularLocation>
</comment>
<dbReference type="PANTHER" id="PTHR30024:SF47">
    <property type="entry name" value="TAURINE-BINDING PERIPLASMIC PROTEIN"/>
    <property type="match status" value="1"/>
</dbReference>
<dbReference type="KEGG" id="taz:TREAZ_1724"/>
<dbReference type="PANTHER" id="PTHR30024">
    <property type="entry name" value="ALIPHATIC SULFONATES-BINDING PROTEIN-RELATED"/>
    <property type="match status" value="1"/>
</dbReference>
<evidence type="ECO:0000256" key="2">
    <source>
        <dbReference type="ARBA" id="ARBA00010742"/>
    </source>
</evidence>
<dbReference type="InterPro" id="IPR015168">
    <property type="entry name" value="SsuA/THI5"/>
</dbReference>
<evidence type="ECO:0000313" key="6">
    <source>
        <dbReference type="Proteomes" id="UP000009222"/>
    </source>
</evidence>
<dbReference type="HOGENOM" id="CLU_028871_12_1_12"/>
<dbReference type="InParanoid" id="F5YCM9"/>
<dbReference type="Gene3D" id="3.40.190.10">
    <property type="entry name" value="Periplasmic binding protein-like II"/>
    <property type="match status" value="2"/>
</dbReference>
<accession>F5YCM9</accession>
<keyword evidence="6" id="KW-1185">Reference proteome</keyword>
<proteinExistence type="inferred from homology"/>
<dbReference type="PROSITE" id="PS51257">
    <property type="entry name" value="PROKAR_LIPOPROTEIN"/>
    <property type="match status" value="1"/>
</dbReference>
<comment type="similarity">
    <text evidence="2">Belongs to the bacterial solute-binding protein SsuA/TauA family.</text>
</comment>
<protein>
    <submittedName>
        <fullName evidence="5">Putative lipoprotein</fullName>
    </submittedName>
</protein>
<name>F5YCM9_LEAAZ</name>
<dbReference type="eggNOG" id="COG0715">
    <property type="taxonomic scope" value="Bacteria"/>
</dbReference>
<dbReference type="STRING" id="545695.TREAZ_1724"/>
<dbReference type="AlphaFoldDB" id="F5YCM9"/>
<dbReference type="SUPFAM" id="SSF53850">
    <property type="entry name" value="Periplasmic binding protein-like II"/>
    <property type="match status" value="1"/>
</dbReference>
<keyword evidence="5" id="KW-0449">Lipoprotein</keyword>
<dbReference type="OrthoDB" id="9776669at2"/>
<dbReference type="Pfam" id="PF09084">
    <property type="entry name" value="NMT1"/>
    <property type="match status" value="1"/>
</dbReference>
<evidence type="ECO:0000256" key="3">
    <source>
        <dbReference type="ARBA" id="ARBA00022729"/>
    </source>
</evidence>
<dbReference type="Proteomes" id="UP000009222">
    <property type="component" value="Chromosome"/>
</dbReference>
<organism evidence="5 6">
    <name type="scientific">Leadbettera azotonutricia (strain ATCC BAA-888 / DSM 13862 / ZAS-9)</name>
    <name type="common">Treponema azotonutricium</name>
    <dbReference type="NCBI Taxonomy" id="545695"/>
    <lineage>
        <taxon>Bacteria</taxon>
        <taxon>Pseudomonadati</taxon>
        <taxon>Spirochaetota</taxon>
        <taxon>Spirochaetia</taxon>
        <taxon>Spirochaetales</taxon>
        <taxon>Breznakiellaceae</taxon>
        <taxon>Leadbettera</taxon>
    </lineage>
</organism>
<evidence type="ECO:0000259" key="4">
    <source>
        <dbReference type="Pfam" id="PF09084"/>
    </source>
</evidence>
<dbReference type="RefSeq" id="WP_015710300.1">
    <property type="nucleotide sequence ID" value="NC_015577.1"/>
</dbReference>
<reference evidence="5 6" key="2">
    <citation type="journal article" date="2011" name="ISME J.">
        <title>RNA-seq reveals cooperative metabolic interactions between two termite-gut spirochete species in co-culture.</title>
        <authorList>
            <person name="Rosenthal A.Z."/>
            <person name="Matson E.G."/>
            <person name="Eldar A."/>
            <person name="Leadbetter J.R."/>
        </authorList>
    </citation>
    <scope>NUCLEOTIDE SEQUENCE [LARGE SCALE GENOMIC DNA]</scope>
    <source>
        <strain evidence="6">ATCC BAA-888 / DSM 13862 / ZAS-9</strain>
    </source>
</reference>
<evidence type="ECO:0000313" key="5">
    <source>
        <dbReference type="EMBL" id="AEF83080.1"/>
    </source>
</evidence>
<reference evidence="6" key="1">
    <citation type="submission" date="2009-12" db="EMBL/GenBank/DDBJ databases">
        <title>Complete sequence of Treponema azotonutricium strain ZAS-9.</title>
        <authorList>
            <person name="Tetu S.G."/>
            <person name="Matson E."/>
            <person name="Ren Q."/>
            <person name="Seshadri R."/>
            <person name="Elbourne L."/>
            <person name="Hassan K.A."/>
            <person name="Durkin A."/>
            <person name="Radune D."/>
            <person name="Mohamoud Y."/>
            <person name="Shay R."/>
            <person name="Jin S."/>
            <person name="Zhang X."/>
            <person name="Lucey K."/>
            <person name="Ballor N.R."/>
            <person name="Ottesen E."/>
            <person name="Rosenthal R."/>
            <person name="Allen A."/>
            <person name="Leadbetter J.R."/>
            <person name="Paulsen I.T."/>
        </authorList>
    </citation>
    <scope>NUCLEOTIDE SEQUENCE [LARGE SCALE GENOMIC DNA]</scope>
    <source>
        <strain evidence="6">ATCC BAA-888 / DSM 13862 / ZAS-9</strain>
    </source>
</reference>
<dbReference type="EMBL" id="CP001841">
    <property type="protein sequence ID" value="AEF83080.1"/>
    <property type="molecule type" value="Genomic_DNA"/>
</dbReference>
<dbReference type="GO" id="GO:0042597">
    <property type="term" value="C:periplasmic space"/>
    <property type="evidence" value="ECO:0007669"/>
    <property type="project" value="UniProtKB-SubCell"/>
</dbReference>
<keyword evidence="3" id="KW-0732">Signal</keyword>